<evidence type="ECO:0000313" key="2">
    <source>
        <dbReference type="EMBL" id="OHA61330.1"/>
    </source>
</evidence>
<sequence length="294" mass="31371">MKKIIFILATLLTTPFAHAQWVGPVYAPPACPAGSPGCDAPINVSVIPQTKEGGLTLGGKFKSFNQLLNFNNNTFNIFGRAFATGKTAGDTGDVCIDSNKNGIYDANDQCISSFKLPDPNSFLGEGGEAWTLYYNAVEKKWLPTWLLRIYSDASTNRDRKFGMVVVGEPSRSNIGWEAPPGSDNLYNSFCTQSGICYDRNDVSFRVWGPATFVGPSQSAGAIAAAEPAHLHDDTAVRIFGEVTGTGGGVAPTDDPALWVNGKVAFPALPVDTTNSATHFVISNPNGVLYLKPAQ</sequence>
<comment type="caution">
    <text evidence="2">The sequence shown here is derived from an EMBL/GenBank/DDBJ whole genome shotgun (WGS) entry which is preliminary data.</text>
</comment>
<organism evidence="2 3">
    <name type="scientific">Candidatus Vogelbacteria bacterium RIFOXYD1_FULL_51_18</name>
    <dbReference type="NCBI Taxonomy" id="1802440"/>
    <lineage>
        <taxon>Bacteria</taxon>
        <taxon>Candidatus Vogeliibacteriota</taxon>
    </lineage>
</organism>
<gene>
    <name evidence="2" type="ORF">A2569_00560</name>
</gene>
<protein>
    <submittedName>
        <fullName evidence="2">Uncharacterized protein</fullName>
    </submittedName>
</protein>
<dbReference type="STRING" id="1802440.A2569_00560"/>
<name>A0A1G2QL69_9BACT</name>
<evidence type="ECO:0000256" key="1">
    <source>
        <dbReference type="SAM" id="SignalP"/>
    </source>
</evidence>
<evidence type="ECO:0000313" key="3">
    <source>
        <dbReference type="Proteomes" id="UP000177090"/>
    </source>
</evidence>
<feature type="signal peptide" evidence="1">
    <location>
        <begin position="1"/>
        <end position="19"/>
    </location>
</feature>
<proteinExistence type="predicted"/>
<dbReference type="AlphaFoldDB" id="A0A1G2QL69"/>
<dbReference type="EMBL" id="MHTL01000002">
    <property type="protein sequence ID" value="OHA61330.1"/>
    <property type="molecule type" value="Genomic_DNA"/>
</dbReference>
<reference evidence="2 3" key="1">
    <citation type="journal article" date="2016" name="Nat. Commun.">
        <title>Thousands of microbial genomes shed light on interconnected biogeochemical processes in an aquifer system.</title>
        <authorList>
            <person name="Anantharaman K."/>
            <person name="Brown C.T."/>
            <person name="Hug L.A."/>
            <person name="Sharon I."/>
            <person name="Castelle C.J."/>
            <person name="Probst A.J."/>
            <person name="Thomas B.C."/>
            <person name="Singh A."/>
            <person name="Wilkins M.J."/>
            <person name="Karaoz U."/>
            <person name="Brodie E.L."/>
            <person name="Williams K.H."/>
            <person name="Hubbard S.S."/>
            <person name="Banfield J.F."/>
        </authorList>
    </citation>
    <scope>NUCLEOTIDE SEQUENCE [LARGE SCALE GENOMIC DNA]</scope>
</reference>
<keyword evidence="1" id="KW-0732">Signal</keyword>
<dbReference type="Proteomes" id="UP000177090">
    <property type="component" value="Unassembled WGS sequence"/>
</dbReference>
<feature type="chain" id="PRO_5009584143" evidence="1">
    <location>
        <begin position="20"/>
        <end position="294"/>
    </location>
</feature>
<accession>A0A1G2QL69</accession>